<evidence type="ECO:0000313" key="1">
    <source>
        <dbReference type="Ensembl" id="ENSOARP00020054344.1"/>
    </source>
</evidence>
<dbReference type="Ensembl" id="ENSOART00020051787.1">
    <property type="protein sequence ID" value="ENSOARP00020054344.1"/>
    <property type="gene ID" value="ENSOARG00020034393.1"/>
</dbReference>
<sequence length="139" mass="16006">MPSNHLILCHPLFLLPPIPPSIRVFSNESTLCMRWPKYWSFSFSIIPFNEHSGLISFRMDWLDLLAVQGTLKSLLKHHSSKASILRHSAFHTVQLSHPYMTTGKTIALTRRTLVGKVMSLLLNMLSRLLITFLPRNKRL</sequence>
<reference evidence="1" key="2">
    <citation type="submission" date="2025-08" db="UniProtKB">
        <authorList>
            <consortium name="Ensembl"/>
        </authorList>
    </citation>
    <scope>IDENTIFICATION</scope>
</reference>
<proteinExistence type="predicted"/>
<accession>A0AC11E5H3</accession>
<reference evidence="1" key="3">
    <citation type="submission" date="2025-09" db="UniProtKB">
        <authorList>
            <consortium name="Ensembl"/>
        </authorList>
    </citation>
    <scope>IDENTIFICATION</scope>
</reference>
<protein>
    <submittedName>
        <fullName evidence="1">Uncharacterized protein</fullName>
    </submittedName>
</protein>
<name>A0AC11E5H3_SHEEP</name>
<reference evidence="1" key="1">
    <citation type="submission" date="2020-11" db="EMBL/GenBank/DDBJ databases">
        <authorList>
            <person name="Davenport K.M."/>
            <person name="Bickhart D.M."/>
            <person name="Smith T.P.L."/>
            <person name="Murdoch B.M."/>
            <person name="Rosen B.D."/>
        </authorList>
    </citation>
    <scope>NUCLEOTIDE SEQUENCE [LARGE SCALE GENOMIC DNA]</scope>
    <source>
        <strain evidence="1">OAR_USU_Benz2616</strain>
    </source>
</reference>
<organism evidence="1">
    <name type="scientific">Ovis aries</name>
    <name type="common">Sheep</name>
    <dbReference type="NCBI Taxonomy" id="9940"/>
    <lineage>
        <taxon>Eukaryota</taxon>
        <taxon>Metazoa</taxon>
        <taxon>Chordata</taxon>
        <taxon>Craniata</taxon>
        <taxon>Vertebrata</taxon>
        <taxon>Euteleostomi</taxon>
        <taxon>Mammalia</taxon>
        <taxon>Eutheria</taxon>
        <taxon>Laurasiatheria</taxon>
        <taxon>Artiodactyla</taxon>
        <taxon>Ruminantia</taxon>
        <taxon>Pecora</taxon>
        <taxon>Bovidae</taxon>
        <taxon>Caprinae</taxon>
        <taxon>Ovis</taxon>
    </lineage>
</organism>